<feature type="transmembrane region" description="Helical" evidence="8">
    <location>
        <begin position="430"/>
        <end position="450"/>
    </location>
</feature>
<evidence type="ECO:0000256" key="4">
    <source>
        <dbReference type="ARBA" id="ARBA00022692"/>
    </source>
</evidence>
<dbReference type="InterPro" id="IPR028362">
    <property type="entry name" value="AlgI"/>
</dbReference>
<dbReference type="PANTHER" id="PTHR13285:SF18">
    <property type="entry name" value="PROTEIN-CYSTEINE N-PALMITOYLTRANSFERASE RASP"/>
    <property type="match status" value="1"/>
</dbReference>
<dbReference type="GO" id="GO:0042121">
    <property type="term" value="P:alginic acid biosynthetic process"/>
    <property type="evidence" value="ECO:0007669"/>
    <property type="project" value="InterPro"/>
</dbReference>
<dbReference type="PIRSF" id="PIRSF500217">
    <property type="entry name" value="AlgI"/>
    <property type="match status" value="1"/>
</dbReference>
<keyword evidence="7" id="KW-0012">Acyltransferase</keyword>
<dbReference type="EMBL" id="SMAE01000011">
    <property type="protein sequence ID" value="TCS87472.1"/>
    <property type="molecule type" value="Genomic_DNA"/>
</dbReference>
<dbReference type="GO" id="GO:0005886">
    <property type="term" value="C:plasma membrane"/>
    <property type="evidence" value="ECO:0007669"/>
    <property type="project" value="UniProtKB-SubCell"/>
</dbReference>
<dbReference type="Pfam" id="PF03062">
    <property type="entry name" value="MBOAT"/>
    <property type="match status" value="1"/>
</dbReference>
<comment type="caution">
    <text evidence="9">The sequence shown here is derived from an EMBL/GenBank/DDBJ whole genome shotgun (WGS) entry which is preliminary data.</text>
</comment>
<keyword evidence="6 7" id="KW-0472">Membrane</keyword>
<evidence type="ECO:0000256" key="1">
    <source>
        <dbReference type="ARBA" id="ARBA00004651"/>
    </source>
</evidence>
<feature type="transmembrane region" description="Helical" evidence="8">
    <location>
        <begin position="400"/>
        <end position="418"/>
    </location>
</feature>
<keyword evidence="3 7" id="KW-1003">Cell membrane</keyword>
<dbReference type="AlphaFoldDB" id="A0A4R3KRB5"/>
<sequence length="462" mass="54156">MVFSSVTFIYYFLPVVLLMYYLVPDKYKNLFFLLASLFFYTWGEFKYILLIIISIIANYFFGILFKNKKITKKYILIFACIFNIGLLGIFKYASFFINTINNVFNMNIIIPNIRLPLGISFFTFQALSYIIDVYRGEVPVQTKITDLALYIVAFPQLIAGPIVRYNTVNEQIQCRSHTSEKFSEGIKRFLLGLGKKTLLANPLAAVADASFGAIGNLTLLSSWLGLIAYTFQIYYDFSGYSDMAIGLGKMFGFEYEENFNYPYISKSVTEFWRRWHISLGTWFRDYVYIPLGGSRVGKVKNIRNLFIVWFLTGMWHGASWNFVIWGLYFGVLIFIERASKDFREKIPSYINMIVTFFLVMIGWVFFRAENYYLAYFKVLFNIGNIDLIDAQSRINFHDNIVILIFSFILATPLFKNLVNRLYKKLNKVLIDLIDTMFYIFILLMSTIYLVNSTYNPFIYFRF</sequence>
<dbReference type="GO" id="GO:0016746">
    <property type="term" value="F:acyltransferase activity"/>
    <property type="evidence" value="ECO:0007669"/>
    <property type="project" value="UniProtKB-KW"/>
</dbReference>
<evidence type="ECO:0000313" key="9">
    <source>
        <dbReference type="EMBL" id="TCS87472.1"/>
    </source>
</evidence>
<dbReference type="InterPro" id="IPR024194">
    <property type="entry name" value="Ac/AlaTfrase_AlgI/DltB"/>
</dbReference>
<comment type="similarity">
    <text evidence="2 7">Belongs to the membrane-bound acyltransferase family.</text>
</comment>
<dbReference type="PIRSF" id="PIRSF016636">
    <property type="entry name" value="AlgI_DltB"/>
    <property type="match status" value="1"/>
</dbReference>
<dbReference type="RefSeq" id="WP_132028828.1">
    <property type="nucleotide sequence ID" value="NZ_CP068564.1"/>
</dbReference>
<keyword evidence="10" id="KW-1185">Reference proteome</keyword>
<keyword evidence="4 8" id="KW-0812">Transmembrane</keyword>
<feature type="transmembrane region" description="Helical" evidence="8">
    <location>
        <begin position="306"/>
        <end position="334"/>
    </location>
</feature>
<evidence type="ECO:0000256" key="7">
    <source>
        <dbReference type="PIRNR" id="PIRNR016636"/>
    </source>
</evidence>
<dbReference type="PANTHER" id="PTHR13285">
    <property type="entry name" value="ACYLTRANSFERASE"/>
    <property type="match status" value="1"/>
</dbReference>
<name>A0A4R3KRB5_9FIRM</name>
<feature type="transmembrane region" description="Helical" evidence="8">
    <location>
        <begin position="113"/>
        <end position="135"/>
    </location>
</feature>
<evidence type="ECO:0000313" key="10">
    <source>
        <dbReference type="Proteomes" id="UP000294567"/>
    </source>
</evidence>
<evidence type="ECO:0000256" key="6">
    <source>
        <dbReference type="ARBA" id="ARBA00023136"/>
    </source>
</evidence>
<feature type="transmembrane region" description="Helical" evidence="8">
    <location>
        <begin position="7"/>
        <end position="23"/>
    </location>
</feature>
<evidence type="ECO:0000256" key="3">
    <source>
        <dbReference type="ARBA" id="ARBA00022475"/>
    </source>
</evidence>
<evidence type="ECO:0000256" key="8">
    <source>
        <dbReference type="SAM" id="Phobius"/>
    </source>
</evidence>
<keyword evidence="5 8" id="KW-1133">Transmembrane helix</keyword>
<evidence type="ECO:0000256" key="2">
    <source>
        <dbReference type="ARBA" id="ARBA00010323"/>
    </source>
</evidence>
<dbReference type="InterPro" id="IPR004299">
    <property type="entry name" value="MBOAT_fam"/>
</dbReference>
<feature type="transmembrane region" description="Helical" evidence="8">
    <location>
        <begin position="346"/>
        <end position="366"/>
    </location>
</feature>
<organism evidence="9 10">
    <name type="scientific">Keratinibaculum paraultunense</name>
    <dbReference type="NCBI Taxonomy" id="1278232"/>
    <lineage>
        <taxon>Bacteria</taxon>
        <taxon>Bacillati</taxon>
        <taxon>Bacillota</taxon>
        <taxon>Tissierellia</taxon>
        <taxon>Tissierellales</taxon>
        <taxon>Tepidimicrobiaceae</taxon>
        <taxon>Keratinibaculum</taxon>
    </lineage>
</organism>
<dbReference type="OrthoDB" id="9805788at2"/>
<feature type="transmembrane region" description="Helical" evidence="8">
    <location>
        <begin position="74"/>
        <end position="93"/>
    </location>
</feature>
<proteinExistence type="inferred from homology"/>
<evidence type="ECO:0000256" key="5">
    <source>
        <dbReference type="ARBA" id="ARBA00022989"/>
    </source>
</evidence>
<dbReference type="Proteomes" id="UP000294567">
    <property type="component" value="Unassembled WGS sequence"/>
</dbReference>
<keyword evidence="7 9" id="KW-0808">Transferase</keyword>
<accession>A0A4R3KRB5</accession>
<feature type="transmembrane region" description="Helical" evidence="8">
    <location>
        <begin position="47"/>
        <end position="65"/>
    </location>
</feature>
<comment type="subcellular location">
    <subcellularLocation>
        <location evidence="1">Cell membrane</location>
        <topology evidence="1">Multi-pass membrane protein</topology>
    </subcellularLocation>
</comment>
<gene>
    <name evidence="9" type="ORF">EDD65_11135</name>
</gene>
<dbReference type="InterPro" id="IPR051085">
    <property type="entry name" value="MB_O-acyltransferase"/>
</dbReference>
<protein>
    <submittedName>
        <fullName evidence="9">Alginate O-acetyltransferase complex protein AlgI</fullName>
    </submittedName>
</protein>
<reference evidence="9 10" key="1">
    <citation type="submission" date="2019-03" db="EMBL/GenBank/DDBJ databases">
        <title>Genomic Encyclopedia of Type Strains, Phase IV (KMG-IV): sequencing the most valuable type-strain genomes for metagenomic binning, comparative biology and taxonomic classification.</title>
        <authorList>
            <person name="Goeker M."/>
        </authorList>
    </citation>
    <scope>NUCLEOTIDE SEQUENCE [LARGE SCALE GENOMIC DNA]</scope>
    <source>
        <strain evidence="9 10">DSM 26752</strain>
    </source>
</reference>